<protein>
    <submittedName>
        <fullName evidence="8">Drug resistance MFS transporter</fullName>
    </submittedName>
</protein>
<feature type="transmembrane region" description="Helical" evidence="6">
    <location>
        <begin position="20"/>
        <end position="40"/>
    </location>
</feature>
<feature type="transmembrane region" description="Helical" evidence="6">
    <location>
        <begin position="47"/>
        <end position="66"/>
    </location>
</feature>
<feature type="transmembrane region" description="Helical" evidence="6">
    <location>
        <begin position="156"/>
        <end position="179"/>
    </location>
</feature>
<keyword evidence="3 6" id="KW-0812">Transmembrane</keyword>
<feature type="domain" description="Major facilitator superfamily (MFS) profile" evidence="7">
    <location>
        <begin position="1"/>
        <end position="191"/>
    </location>
</feature>
<feature type="transmembrane region" description="Helical" evidence="6">
    <location>
        <begin position="72"/>
        <end position="89"/>
    </location>
</feature>
<feature type="transmembrane region" description="Helical" evidence="6">
    <location>
        <begin position="119"/>
        <end position="136"/>
    </location>
</feature>
<accession>A0ABV0F3M4</accession>
<evidence type="ECO:0000256" key="2">
    <source>
        <dbReference type="ARBA" id="ARBA00022448"/>
    </source>
</evidence>
<dbReference type="Proteomes" id="UP001429357">
    <property type="component" value="Unassembled WGS sequence"/>
</dbReference>
<evidence type="ECO:0000313" key="9">
    <source>
        <dbReference type="Proteomes" id="UP001429357"/>
    </source>
</evidence>
<evidence type="ECO:0000313" key="8">
    <source>
        <dbReference type="EMBL" id="MEO1781251.1"/>
    </source>
</evidence>
<dbReference type="InterPro" id="IPR011701">
    <property type="entry name" value="MFS"/>
</dbReference>
<dbReference type="InterPro" id="IPR036259">
    <property type="entry name" value="MFS_trans_sf"/>
</dbReference>
<dbReference type="PROSITE" id="PS50850">
    <property type="entry name" value="MFS"/>
    <property type="match status" value="1"/>
</dbReference>
<dbReference type="Pfam" id="PF07690">
    <property type="entry name" value="MFS_1"/>
    <property type="match status" value="1"/>
</dbReference>
<evidence type="ECO:0000256" key="4">
    <source>
        <dbReference type="ARBA" id="ARBA00022989"/>
    </source>
</evidence>
<dbReference type="PANTHER" id="PTHR42718:SF9">
    <property type="entry name" value="MAJOR FACILITATOR SUPERFAMILY MULTIDRUG TRANSPORTER MFSC"/>
    <property type="match status" value="1"/>
</dbReference>
<dbReference type="Gene3D" id="1.20.1250.20">
    <property type="entry name" value="MFS general substrate transporter like domains"/>
    <property type="match status" value="1"/>
</dbReference>
<evidence type="ECO:0000256" key="5">
    <source>
        <dbReference type="ARBA" id="ARBA00023136"/>
    </source>
</evidence>
<evidence type="ECO:0000256" key="1">
    <source>
        <dbReference type="ARBA" id="ARBA00004651"/>
    </source>
</evidence>
<reference evidence="9" key="1">
    <citation type="submission" date="2016-06" db="EMBL/GenBank/DDBJ databases">
        <title>Four novel species of enterococci isolated from chicken manure.</title>
        <authorList>
            <person name="Van Tyne D."/>
        </authorList>
    </citation>
    <scope>NUCLEOTIDE SEQUENCE [LARGE SCALE GENOMIC DNA]</scope>
    <source>
        <strain evidence="9">JM9A</strain>
    </source>
</reference>
<dbReference type="InterPro" id="IPR020846">
    <property type="entry name" value="MFS_dom"/>
</dbReference>
<gene>
    <name evidence="8" type="ORF">BAU18_000830</name>
</gene>
<evidence type="ECO:0000259" key="7">
    <source>
        <dbReference type="PROSITE" id="PS50850"/>
    </source>
</evidence>
<evidence type="ECO:0000256" key="6">
    <source>
        <dbReference type="SAM" id="Phobius"/>
    </source>
</evidence>
<dbReference type="EMBL" id="MAEI02000001">
    <property type="protein sequence ID" value="MEO1781251.1"/>
    <property type="molecule type" value="Genomic_DNA"/>
</dbReference>
<dbReference type="PANTHER" id="PTHR42718">
    <property type="entry name" value="MAJOR FACILITATOR SUPERFAMILY MULTIDRUG TRANSPORTER MFSC"/>
    <property type="match status" value="1"/>
</dbReference>
<dbReference type="SUPFAM" id="SSF103473">
    <property type="entry name" value="MFS general substrate transporter"/>
    <property type="match status" value="1"/>
</dbReference>
<keyword evidence="5 6" id="KW-0472">Membrane</keyword>
<keyword evidence="9" id="KW-1185">Reference proteome</keyword>
<keyword evidence="2" id="KW-0813">Transport</keyword>
<name>A0ABV0F3M4_9ENTE</name>
<sequence length="191" mass="20786">MVIPFYLQNARGLSPSYAGLLMMVFPFTMVLGAPISGYLTDRLGPEILVLWGLGILALSQLLYVFLAIDSPLWFYVVGTAAGGIGNALFQSPNNTMVMSAVTKENFGVAGSLNSFARNFGMVIGIALSTTILYQAMSAKLGKKVTTYIANRPDVFLFGMKITFFGSFLLCLVAFVLTLWRIKKARSRTVKA</sequence>
<proteinExistence type="predicted"/>
<organism evidence="8 9">
    <name type="scientific">Enterococcus diestrammenae</name>
    <dbReference type="NCBI Taxonomy" id="1155073"/>
    <lineage>
        <taxon>Bacteria</taxon>
        <taxon>Bacillati</taxon>
        <taxon>Bacillota</taxon>
        <taxon>Bacilli</taxon>
        <taxon>Lactobacillales</taxon>
        <taxon>Enterococcaceae</taxon>
        <taxon>Enterococcus</taxon>
    </lineage>
</organism>
<reference evidence="8 9" key="2">
    <citation type="submission" date="2024-02" db="EMBL/GenBank/DDBJ databases">
        <title>The Genome Sequence of Enterococcus diestrammenae JM9A.</title>
        <authorList>
            <person name="Earl A."/>
            <person name="Manson A."/>
            <person name="Gilmore M."/>
            <person name="Sanders J."/>
            <person name="Shea T."/>
            <person name="Howe W."/>
            <person name="Livny J."/>
            <person name="Cuomo C."/>
            <person name="Neafsey D."/>
            <person name="Birren B."/>
        </authorList>
    </citation>
    <scope>NUCLEOTIDE SEQUENCE [LARGE SCALE GENOMIC DNA]</scope>
    <source>
        <strain evidence="8 9">JM9A</strain>
    </source>
</reference>
<evidence type="ECO:0000256" key="3">
    <source>
        <dbReference type="ARBA" id="ARBA00022692"/>
    </source>
</evidence>
<keyword evidence="4 6" id="KW-1133">Transmembrane helix</keyword>
<comment type="subcellular location">
    <subcellularLocation>
        <location evidence="1">Cell membrane</location>
        <topology evidence="1">Multi-pass membrane protein</topology>
    </subcellularLocation>
</comment>
<comment type="caution">
    <text evidence="8">The sequence shown here is derived from an EMBL/GenBank/DDBJ whole genome shotgun (WGS) entry which is preliminary data.</text>
</comment>